<gene>
    <name evidence="1" type="ORF">DSL72_006860</name>
</gene>
<reference evidence="1" key="1">
    <citation type="submission" date="2020-10" db="EMBL/GenBank/DDBJ databases">
        <title>Genome Sequence of Monilinia vaccinii-corymbosi Sheds Light on Mummy Berry Disease Infection of Blueberry and Mating Type.</title>
        <authorList>
            <person name="Yow A.G."/>
            <person name="Zhang Y."/>
            <person name="Bansal K."/>
            <person name="Eacker S.M."/>
            <person name="Sullivan S."/>
            <person name="Liachko I."/>
            <person name="Cubeta M.A."/>
            <person name="Rollins J.A."/>
            <person name="Ashrafi H."/>
        </authorList>
    </citation>
    <scope>NUCLEOTIDE SEQUENCE</scope>
    <source>
        <strain evidence="1">RL-1</strain>
    </source>
</reference>
<proteinExistence type="predicted"/>
<protein>
    <submittedName>
        <fullName evidence="1">Uncharacterized protein</fullName>
    </submittedName>
</protein>
<sequence length="314" mass="35583">MIFKQNLPPSYILDFYFKVRRITGSDTVVYCDISTFPGLLSLLETCKISNDTVYRAGFKKVEVILPGANDSSVERIWAKGSDGDNNLYYFKVQTERFNYSYMRPSVDVLLVCATEFAQLHKIGGSIGLLSSLSHIAINGFKYIFADDPAEVSKHFAALFETIGKNCQALEKVSMVMGHGVLEFWGTRRESAKSRRLLPLDGDFSSFHLVEDPSTTRRTDLFGEPESLITMWNANAGLLMEELRKYVKTTEPEEPDVVEYWSKVKVVPTLMSWLEGKDEPRLWVPALRSLIACHEDGTPLDRYKGMAQIFDGAKW</sequence>
<evidence type="ECO:0000313" key="2">
    <source>
        <dbReference type="Proteomes" id="UP000672032"/>
    </source>
</evidence>
<dbReference type="Proteomes" id="UP000672032">
    <property type="component" value="Chromosome 6"/>
</dbReference>
<organism evidence="1 2">
    <name type="scientific">Monilinia vaccinii-corymbosi</name>
    <dbReference type="NCBI Taxonomy" id="61207"/>
    <lineage>
        <taxon>Eukaryota</taxon>
        <taxon>Fungi</taxon>
        <taxon>Dikarya</taxon>
        <taxon>Ascomycota</taxon>
        <taxon>Pezizomycotina</taxon>
        <taxon>Leotiomycetes</taxon>
        <taxon>Helotiales</taxon>
        <taxon>Sclerotiniaceae</taxon>
        <taxon>Monilinia</taxon>
    </lineage>
</organism>
<dbReference type="AlphaFoldDB" id="A0A8A3PK86"/>
<name>A0A8A3PK86_9HELO</name>
<keyword evidence="2" id="KW-1185">Reference proteome</keyword>
<evidence type="ECO:0000313" key="1">
    <source>
        <dbReference type="EMBL" id="QSZ35738.1"/>
    </source>
</evidence>
<dbReference type="OrthoDB" id="3501272at2759"/>
<dbReference type="EMBL" id="CP063410">
    <property type="protein sequence ID" value="QSZ35738.1"/>
    <property type="molecule type" value="Genomic_DNA"/>
</dbReference>
<accession>A0A8A3PK86</accession>